<proteinExistence type="predicted"/>
<organism evidence="5 6">
    <name type="scientific">Blepharisma stoltei</name>
    <dbReference type="NCBI Taxonomy" id="1481888"/>
    <lineage>
        <taxon>Eukaryota</taxon>
        <taxon>Sar</taxon>
        <taxon>Alveolata</taxon>
        <taxon>Ciliophora</taxon>
        <taxon>Postciliodesmatophora</taxon>
        <taxon>Heterotrichea</taxon>
        <taxon>Heterotrichida</taxon>
        <taxon>Blepharismidae</taxon>
        <taxon>Blepharisma</taxon>
    </lineage>
</organism>
<reference evidence="5" key="1">
    <citation type="submission" date="2021-09" db="EMBL/GenBank/DDBJ databases">
        <authorList>
            <consortium name="AG Swart"/>
            <person name="Singh M."/>
            <person name="Singh A."/>
            <person name="Seah K."/>
            <person name="Emmerich C."/>
        </authorList>
    </citation>
    <scope>NUCLEOTIDE SEQUENCE</scope>
    <source>
        <strain evidence="5">ATCC30299</strain>
    </source>
</reference>
<dbReference type="Gene3D" id="2.20.110.10">
    <property type="entry name" value="Histone H3 K4-specific methyltransferase SET7/9 N-terminal domain"/>
    <property type="match status" value="3"/>
</dbReference>
<keyword evidence="6" id="KW-1185">Reference proteome</keyword>
<evidence type="ECO:0000313" key="6">
    <source>
        <dbReference type="Proteomes" id="UP001162131"/>
    </source>
</evidence>
<dbReference type="SUPFAM" id="SSF51735">
    <property type="entry name" value="NAD(P)-binding Rossmann-fold domains"/>
    <property type="match status" value="1"/>
</dbReference>
<dbReference type="PANTHER" id="PTHR48106">
    <property type="entry name" value="QUINONE OXIDOREDUCTASE PIG3-RELATED"/>
    <property type="match status" value="1"/>
</dbReference>
<dbReference type="EMBL" id="CAJZBQ010000003">
    <property type="protein sequence ID" value="CAG9311055.1"/>
    <property type="molecule type" value="Genomic_DNA"/>
</dbReference>
<protein>
    <recommendedName>
        <fullName evidence="4">Alcohol dehydrogenase-like N-terminal domain-containing protein</fullName>
    </recommendedName>
</protein>
<feature type="domain" description="Alcohol dehydrogenase-like N-terminal" evidence="4">
    <location>
        <begin position="28"/>
        <end position="112"/>
    </location>
</feature>
<dbReference type="SMART" id="SM00698">
    <property type="entry name" value="MORN"/>
    <property type="match status" value="5"/>
</dbReference>
<name>A0AAU9IAW2_9CILI</name>
<evidence type="ECO:0000313" key="5">
    <source>
        <dbReference type="EMBL" id="CAG9311055.1"/>
    </source>
</evidence>
<dbReference type="Pfam" id="PF02493">
    <property type="entry name" value="MORN"/>
    <property type="match status" value="5"/>
</dbReference>
<dbReference type="Proteomes" id="UP001162131">
    <property type="component" value="Unassembled WGS sequence"/>
</dbReference>
<dbReference type="PANTHER" id="PTHR48106:SF18">
    <property type="entry name" value="QUINONE OXIDOREDUCTASE PIG3"/>
    <property type="match status" value="1"/>
</dbReference>
<dbReference type="InterPro" id="IPR013154">
    <property type="entry name" value="ADH-like_N"/>
</dbReference>
<comment type="caution">
    <text evidence="5">The sequence shown here is derived from an EMBL/GenBank/DDBJ whole genome shotgun (WGS) entry which is preliminary data.</text>
</comment>
<dbReference type="GO" id="GO:0070402">
    <property type="term" value="F:NADPH binding"/>
    <property type="evidence" value="ECO:0007669"/>
    <property type="project" value="TreeGrafter"/>
</dbReference>
<evidence type="ECO:0000256" key="2">
    <source>
        <dbReference type="ARBA" id="ARBA00022857"/>
    </source>
</evidence>
<accession>A0AAU9IAW2</accession>
<dbReference type="SUPFAM" id="SSF50129">
    <property type="entry name" value="GroES-like"/>
    <property type="match status" value="1"/>
</dbReference>
<dbReference type="GO" id="GO:0016651">
    <property type="term" value="F:oxidoreductase activity, acting on NAD(P)H"/>
    <property type="evidence" value="ECO:0007669"/>
    <property type="project" value="TreeGrafter"/>
</dbReference>
<dbReference type="Gene3D" id="3.40.50.720">
    <property type="entry name" value="NAD(P)-binding Rossmann-like Domain"/>
    <property type="match status" value="1"/>
</dbReference>
<dbReference type="InterPro" id="IPR003409">
    <property type="entry name" value="MORN"/>
</dbReference>
<dbReference type="Pfam" id="PF08240">
    <property type="entry name" value="ADH_N"/>
    <property type="match status" value="1"/>
</dbReference>
<gene>
    <name evidence="5" type="ORF">BSTOLATCC_MIC2759</name>
</gene>
<dbReference type="SUPFAM" id="SSF82185">
    <property type="entry name" value="Histone H3 K4-specific methyltransferase SET7/9 N-terminal domain"/>
    <property type="match status" value="2"/>
</dbReference>
<dbReference type="InterPro" id="IPR036291">
    <property type="entry name" value="NAD(P)-bd_dom_sf"/>
</dbReference>
<dbReference type="InterPro" id="IPR011032">
    <property type="entry name" value="GroES-like_sf"/>
</dbReference>
<evidence type="ECO:0000259" key="4">
    <source>
        <dbReference type="Pfam" id="PF08240"/>
    </source>
</evidence>
<keyword evidence="1" id="KW-0677">Repeat</keyword>
<dbReference type="Gene3D" id="3.90.180.10">
    <property type="entry name" value="Medium-chain alcohol dehydrogenases, catalytic domain"/>
    <property type="match status" value="1"/>
</dbReference>
<dbReference type="AlphaFoldDB" id="A0AAU9IAW2"/>
<keyword evidence="3" id="KW-0560">Oxidoreductase</keyword>
<sequence length="631" mass="71705">MMKAAFLCKYGDISSIKIQEVPIPIPNKGQVLIKVEAAPIHPMDLAFIYGSHPIIKALPAVPGFEGSGTVIKSGGGAKGWYLDGKRVCFWQFDASLPGTWAEYVLCSIKYCSVIHDDLNWYQGSLMMINPLTAMMIAEKIKKGKHSCFIHNAASSSIGKMIVKYSNYNNLKCINIVRNHEGFDSLTRIAADFILVSSEPNFEAKLKYMCQDLNPTCAFDPIGGSFTGKILSLLEDGGELYMYGNMLKTDIREIPYEEIVFNGKKIGGLWVKDWFEKLSSVKRFKILKKIQENNFLYKTEVAGVFDFDNIHETIIQAENDHYKGKYIIVPKSSEKSNEGRKSSRESIVYIKTDYHYEEFQTVEVTEEQAYKYLSSEVLKLKEKIPEFVWDYEQRLSSDISDRSYVLLPDENIYIGQWMRNKPHGKGICFYKNGSLYEGYWEYKFRSGKGRLISANGDWFEGEWKGDIEDGSGTLHFHDGRIIRGTFYSQEVVGIGIEFGINGERYEGTFLNRKRDGEGKLIWEDGTKYEGNFKCGVMNEEGMLKYPDGKVFVGYFSGNRAFGLMSYPDGTKFKGEIVDFKEEGRGVLIDTEGNAKEGIWNNGAVDWLEDLFSDNASSCSTKIEKTEEDLPHF</sequence>
<evidence type="ECO:0000256" key="1">
    <source>
        <dbReference type="ARBA" id="ARBA00022737"/>
    </source>
</evidence>
<evidence type="ECO:0000256" key="3">
    <source>
        <dbReference type="ARBA" id="ARBA00023002"/>
    </source>
</evidence>
<keyword evidence="2" id="KW-0521">NADP</keyword>